<feature type="domain" description="HDOD" evidence="1">
    <location>
        <begin position="202"/>
        <end position="389"/>
    </location>
</feature>
<dbReference type="EMBL" id="JBHRYR010000002">
    <property type="protein sequence ID" value="MFC3851459.1"/>
    <property type="molecule type" value="Genomic_DNA"/>
</dbReference>
<gene>
    <name evidence="2" type="ORF">ACFOOG_01325</name>
</gene>
<dbReference type="InterPro" id="IPR052340">
    <property type="entry name" value="RNase_Y/CdgJ"/>
</dbReference>
<reference evidence="3" key="1">
    <citation type="journal article" date="2019" name="Int. J. Syst. Evol. Microbiol.">
        <title>The Global Catalogue of Microorganisms (GCM) 10K type strain sequencing project: providing services to taxonomists for standard genome sequencing and annotation.</title>
        <authorList>
            <consortium name="The Broad Institute Genomics Platform"/>
            <consortium name="The Broad Institute Genome Sequencing Center for Infectious Disease"/>
            <person name="Wu L."/>
            <person name="Ma J."/>
        </authorList>
    </citation>
    <scope>NUCLEOTIDE SEQUENCE [LARGE SCALE GENOMIC DNA]</scope>
    <source>
        <strain evidence="3">IBRC 10765</strain>
    </source>
</reference>
<dbReference type="SUPFAM" id="SSF141868">
    <property type="entry name" value="EAL domain-like"/>
    <property type="match status" value="1"/>
</dbReference>
<sequence>MDYHHIVRQPIFNRQRQLHSYELLLRRAPLPDMDEPPPDITEEAMLRPKGPHKLATTLDMTAGLPAMIQFDTAELLEMAPLSIPKKQLIVRVASSVRPTSDVINALIKICNRGYQLAVHLPNDPTWEPIYPLLSYVLVNLKTDSQEAIVALKAQLDESGVNYQSMAIGVDSYKHFVQAKKLGFSLFQGTFFSRPQGHNPIDLTPQQEKLVQLICECSKPAADLLLMSSIIETDRAITERLIKYVNSPAFLRGNPIENLTQALVYLGEDEVKRFATVIAVGQLNDSKPAELLRLAITRARFCELLAKEQNNTVDPARAFLVGLFSTLDAVMDAQLTELLQRLSLNTDVRQALIDHKGMMAGYLAVVSTMEKGSWARLKTALDRLKVPEESLVRMYKDAIQWANAYERDK</sequence>
<dbReference type="InterPro" id="IPR014408">
    <property type="entry name" value="dGMP_Pdiesterase_EAL/HD-GYP"/>
</dbReference>
<organism evidence="2 3">
    <name type="scientific">Saccharospirillum mangrovi</name>
    <dbReference type="NCBI Taxonomy" id="2161747"/>
    <lineage>
        <taxon>Bacteria</taxon>
        <taxon>Pseudomonadati</taxon>
        <taxon>Pseudomonadota</taxon>
        <taxon>Gammaproteobacteria</taxon>
        <taxon>Oceanospirillales</taxon>
        <taxon>Saccharospirillaceae</taxon>
        <taxon>Saccharospirillum</taxon>
    </lineage>
</organism>
<dbReference type="Pfam" id="PF08668">
    <property type="entry name" value="HDOD"/>
    <property type="match status" value="1"/>
</dbReference>
<dbReference type="RefSeq" id="WP_380692616.1">
    <property type="nucleotide sequence ID" value="NZ_JBHRYR010000002.1"/>
</dbReference>
<protein>
    <submittedName>
        <fullName evidence="2">EAL and HDOD domain-containing protein</fullName>
    </submittedName>
</protein>
<accession>A0ABV7ZSC2</accession>
<evidence type="ECO:0000313" key="2">
    <source>
        <dbReference type="EMBL" id="MFC3851459.1"/>
    </source>
</evidence>
<name>A0ABV7ZSC2_9GAMM</name>
<dbReference type="PROSITE" id="PS51833">
    <property type="entry name" value="HDOD"/>
    <property type="match status" value="1"/>
</dbReference>
<proteinExistence type="predicted"/>
<dbReference type="PANTHER" id="PTHR33525">
    <property type="match status" value="1"/>
</dbReference>
<dbReference type="Gene3D" id="1.10.3210.10">
    <property type="entry name" value="Hypothetical protein af1432"/>
    <property type="match status" value="1"/>
</dbReference>
<comment type="caution">
    <text evidence="2">The sequence shown here is derived from an EMBL/GenBank/DDBJ whole genome shotgun (WGS) entry which is preliminary data.</text>
</comment>
<keyword evidence="3" id="KW-1185">Reference proteome</keyword>
<evidence type="ECO:0000313" key="3">
    <source>
        <dbReference type="Proteomes" id="UP001595617"/>
    </source>
</evidence>
<evidence type="ECO:0000259" key="1">
    <source>
        <dbReference type="PROSITE" id="PS51833"/>
    </source>
</evidence>
<dbReference type="PANTHER" id="PTHR33525:SF4">
    <property type="entry name" value="CYCLIC DI-GMP PHOSPHODIESTERASE CDGJ"/>
    <property type="match status" value="1"/>
</dbReference>
<dbReference type="InterPro" id="IPR013976">
    <property type="entry name" value="HDOD"/>
</dbReference>
<dbReference type="PIRSF" id="PIRSF003180">
    <property type="entry name" value="DiGMPpdiest_YuxH"/>
    <property type="match status" value="1"/>
</dbReference>
<dbReference type="InterPro" id="IPR035919">
    <property type="entry name" value="EAL_sf"/>
</dbReference>
<dbReference type="Proteomes" id="UP001595617">
    <property type="component" value="Unassembled WGS sequence"/>
</dbReference>
<dbReference type="SUPFAM" id="SSF109604">
    <property type="entry name" value="HD-domain/PDEase-like"/>
    <property type="match status" value="1"/>
</dbReference>